<evidence type="ECO:0000313" key="3">
    <source>
        <dbReference type="EMBL" id="UVD43195.1"/>
    </source>
</evidence>
<evidence type="ECO:0000256" key="2">
    <source>
        <dbReference type="SAM" id="Phobius"/>
    </source>
</evidence>
<keyword evidence="1" id="KW-0175">Coiled coil</keyword>
<reference evidence="3" key="1">
    <citation type="submission" date="2022-05" db="EMBL/GenBank/DDBJ databases">
        <authorList>
            <person name="Enroth T.J."/>
            <person name="Johnson C.N."/>
            <person name="Duerkop B.A."/>
        </authorList>
    </citation>
    <scope>NUCLEOTIDE SEQUENCE</scope>
</reference>
<evidence type="ECO:0000313" key="4">
    <source>
        <dbReference type="Proteomes" id="UP001065596"/>
    </source>
</evidence>
<keyword evidence="2" id="KW-1133">Transmembrane helix</keyword>
<evidence type="ECO:0000256" key="1">
    <source>
        <dbReference type="SAM" id="Coils"/>
    </source>
</evidence>
<keyword evidence="4" id="KW-1185">Reference proteome</keyword>
<keyword evidence="2" id="KW-0472">Membrane</keyword>
<dbReference type="EMBL" id="ON506928">
    <property type="protein sequence ID" value="UVD43195.1"/>
    <property type="molecule type" value="Genomic_DNA"/>
</dbReference>
<feature type="transmembrane region" description="Helical" evidence="2">
    <location>
        <begin position="34"/>
        <end position="54"/>
    </location>
</feature>
<proteinExistence type="predicted"/>
<sequence length="134" mass="15766">MAILLMGLTLLFMVLNIVVWDFNNKKGKKSFNKLLLVLPSVFGIMAFIIALTIAPTLNRANMIKYEMRSAENYVSSYTEEVKSWEERDTEDPTVFQYMQESKQDLSRAKVQLEDAKDDLKKLEQAKWWWNFNLF</sequence>
<feature type="transmembrane region" description="Helical" evidence="2">
    <location>
        <begin position="6"/>
        <end position="22"/>
    </location>
</feature>
<name>A0A976SY09_9CAUD</name>
<keyword evidence="2" id="KW-0812">Transmembrane</keyword>
<organism evidence="3 4">
    <name type="scientific">Enterococcus phage TJE2</name>
    <dbReference type="NCBI Taxonomy" id="2951263"/>
    <lineage>
        <taxon>Viruses</taxon>
        <taxon>Duplodnaviria</taxon>
        <taxon>Heunggongvirae</taxon>
        <taxon>Uroviricota</taxon>
        <taxon>Caudoviricetes</taxon>
        <taxon>Herelleviridae</taxon>
        <taxon>Brockvirinae</taxon>
        <taxon>Schiekvirus</taxon>
        <taxon>Schiekvirus Tje2</taxon>
    </lineage>
</organism>
<accession>A0A976SY09</accession>
<dbReference type="Proteomes" id="UP001065596">
    <property type="component" value="Segment"/>
</dbReference>
<feature type="coiled-coil region" evidence="1">
    <location>
        <begin position="67"/>
        <end position="125"/>
    </location>
</feature>
<protein>
    <submittedName>
        <fullName evidence="3">Uncharacterized protein</fullName>
    </submittedName>
</protein>